<dbReference type="Proteomes" id="UP000295252">
    <property type="component" value="Chromosome IV"/>
</dbReference>
<dbReference type="Gramene" id="CDP13878">
    <property type="protein sequence ID" value="CDP13878"/>
    <property type="gene ID" value="GSCOC_T00039008001"/>
</dbReference>
<dbReference type="PhylomeDB" id="A0A068V1V6"/>
<dbReference type="STRING" id="49390.A0A068V1V6"/>
<dbReference type="Gene3D" id="3.60.15.10">
    <property type="entry name" value="Ribonuclease Z/Hydroxyacylglutathione hydrolase-like"/>
    <property type="match status" value="1"/>
</dbReference>
<dbReference type="PANTHER" id="PTHR11935">
    <property type="entry name" value="BETA LACTAMASE DOMAIN"/>
    <property type="match status" value="1"/>
</dbReference>
<evidence type="ECO:0000313" key="5">
    <source>
        <dbReference type="EMBL" id="CDP13878.1"/>
    </source>
</evidence>
<reference evidence="6" key="1">
    <citation type="journal article" date="2014" name="Science">
        <title>The coffee genome provides insight into the convergent evolution of caffeine biosynthesis.</title>
        <authorList>
            <person name="Denoeud F."/>
            <person name="Carretero-Paulet L."/>
            <person name="Dereeper A."/>
            <person name="Droc G."/>
            <person name="Guyot R."/>
            <person name="Pietrella M."/>
            <person name="Zheng C."/>
            <person name="Alberti A."/>
            <person name="Anthony F."/>
            <person name="Aprea G."/>
            <person name="Aury J.M."/>
            <person name="Bento P."/>
            <person name="Bernard M."/>
            <person name="Bocs S."/>
            <person name="Campa C."/>
            <person name="Cenci A."/>
            <person name="Combes M.C."/>
            <person name="Crouzillat D."/>
            <person name="Da Silva C."/>
            <person name="Daddiego L."/>
            <person name="De Bellis F."/>
            <person name="Dussert S."/>
            <person name="Garsmeur O."/>
            <person name="Gayraud T."/>
            <person name="Guignon V."/>
            <person name="Jahn K."/>
            <person name="Jamilloux V."/>
            <person name="Joet T."/>
            <person name="Labadie K."/>
            <person name="Lan T."/>
            <person name="Leclercq J."/>
            <person name="Lepelley M."/>
            <person name="Leroy T."/>
            <person name="Li L.T."/>
            <person name="Librado P."/>
            <person name="Lopez L."/>
            <person name="Munoz A."/>
            <person name="Noel B."/>
            <person name="Pallavicini A."/>
            <person name="Perrotta G."/>
            <person name="Poncet V."/>
            <person name="Pot D."/>
            <person name="Priyono X."/>
            <person name="Rigoreau M."/>
            <person name="Rouard M."/>
            <person name="Rozas J."/>
            <person name="Tranchant-Dubreuil C."/>
            <person name="VanBuren R."/>
            <person name="Zhang Q."/>
            <person name="Andrade A.C."/>
            <person name="Argout X."/>
            <person name="Bertrand B."/>
            <person name="de Kochko A."/>
            <person name="Graziosi G."/>
            <person name="Henry R.J."/>
            <person name="Jayarama X."/>
            <person name="Ming R."/>
            <person name="Nagai C."/>
            <person name="Rounsley S."/>
            <person name="Sankoff D."/>
            <person name="Giuliano G."/>
            <person name="Albert V.A."/>
            <person name="Wincker P."/>
            <person name="Lashermes P."/>
        </authorList>
    </citation>
    <scope>NUCLEOTIDE SEQUENCE [LARGE SCALE GENOMIC DNA]</scope>
    <source>
        <strain evidence="6">cv. DH200-94</strain>
    </source>
</reference>
<evidence type="ECO:0000256" key="3">
    <source>
        <dbReference type="ARBA" id="ARBA00022833"/>
    </source>
</evidence>
<keyword evidence="2" id="KW-0378">Hydrolase</keyword>
<name>A0A068V1V6_COFCA</name>
<dbReference type="InParanoid" id="A0A068V1V6"/>
<dbReference type="Pfam" id="PF16123">
    <property type="entry name" value="HAGH_C"/>
    <property type="match status" value="1"/>
</dbReference>
<evidence type="ECO:0000256" key="1">
    <source>
        <dbReference type="ARBA" id="ARBA00022723"/>
    </source>
</evidence>
<feature type="domain" description="Hydroxyacylglutathione hydrolase C-terminal" evidence="4">
    <location>
        <begin position="37"/>
        <end position="113"/>
    </location>
</feature>
<dbReference type="AlphaFoldDB" id="A0A068V1V6"/>
<dbReference type="GO" id="GO:0004416">
    <property type="term" value="F:hydroxyacylglutathione hydrolase activity"/>
    <property type="evidence" value="ECO:0007669"/>
    <property type="project" value="TreeGrafter"/>
</dbReference>
<keyword evidence="1" id="KW-0479">Metal-binding</keyword>
<protein>
    <recommendedName>
        <fullName evidence="4">Hydroxyacylglutathione hydrolase C-terminal domain-containing protein</fullName>
    </recommendedName>
</protein>
<keyword evidence="3" id="KW-0862">Zinc</keyword>
<keyword evidence="6" id="KW-1185">Reference proteome</keyword>
<evidence type="ECO:0000256" key="2">
    <source>
        <dbReference type="ARBA" id="ARBA00022801"/>
    </source>
</evidence>
<dbReference type="PANTHER" id="PTHR11935:SF94">
    <property type="entry name" value="TENZING NORGAY, ISOFORM C"/>
    <property type="match status" value="1"/>
</dbReference>
<evidence type="ECO:0000259" key="4">
    <source>
        <dbReference type="Pfam" id="PF16123"/>
    </source>
</evidence>
<evidence type="ECO:0000313" key="6">
    <source>
        <dbReference type="Proteomes" id="UP000295252"/>
    </source>
</evidence>
<sequence length="115" mass="13503">MKNSELEKKKNVHFVVAGNLCEDMAVLIKKDKKRKNYLREFEPDNANIRQKLIWARHQRLLGLATVPSTIEEEWETNPFMPVDIPEIQSSFLVVGRKSAVEALREIRQRKDNWEA</sequence>
<gene>
    <name evidence="5" type="ORF">GSCOC_T00039008001</name>
</gene>
<accession>A0A068V1V6</accession>
<proteinExistence type="predicted"/>
<dbReference type="InterPro" id="IPR036866">
    <property type="entry name" value="RibonucZ/Hydroxyglut_hydro"/>
</dbReference>
<dbReference type="GO" id="GO:0046872">
    <property type="term" value="F:metal ion binding"/>
    <property type="evidence" value="ECO:0007669"/>
    <property type="project" value="UniProtKB-KW"/>
</dbReference>
<dbReference type="EMBL" id="HG739162">
    <property type="protein sequence ID" value="CDP13878.1"/>
    <property type="molecule type" value="Genomic_DNA"/>
</dbReference>
<organism evidence="5 6">
    <name type="scientific">Coffea canephora</name>
    <name type="common">Robusta coffee</name>
    <dbReference type="NCBI Taxonomy" id="49390"/>
    <lineage>
        <taxon>Eukaryota</taxon>
        <taxon>Viridiplantae</taxon>
        <taxon>Streptophyta</taxon>
        <taxon>Embryophyta</taxon>
        <taxon>Tracheophyta</taxon>
        <taxon>Spermatophyta</taxon>
        <taxon>Magnoliopsida</taxon>
        <taxon>eudicotyledons</taxon>
        <taxon>Gunneridae</taxon>
        <taxon>Pentapetalae</taxon>
        <taxon>asterids</taxon>
        <taxon>lamiids</taxon>
        <taxon>Gentianales</taxon>
        <taxon>Rubiaceae</taxon>
        <taxon>Ixoroideae</taxon>
        <taxon>Gardenieae complex</taxon>
        <taxon>Bertiereae - Coffeeae clade</taxon>
        <taxon>Coffeeae</taxon>
        <taxon>Coffea</taxon>
    </lineage>
</organism>
<dbReference type="InterPro" id="IPR032282">
    <property type="entry name" value="HAGH_C"/>
</dbReference>